<gene>
    <name evidence="1" type="ORF">ACOLOM_LOCUS12522</name>
</gene>
<keyword evidence="2" id="KW-1185">Reference proteome</keyword>
<accession>A0ACA9QED0</accession>
<feature type="non-terminal residue" evidence="1">
    <location>
        <position position="1"/>
    </location>
</feature>
<dbReference type="EMBL" id="CAJVPT010051221">
    <property type="protein sequence ID" value="CAG8747451.1"/>
    <property type="molecule type" value="Genomic_DNA"/>
</dbReference>
<sequence>ANCVSEGNLAPEDGRSGGGVSFDSVDGSDAEVGVRSLVVDMAVEIVSAAVVETKLSFNSDHIDHSSPTTKMRGKTNILVALLAATWNLDGVNAWGAAGSCANVEVVVTAH</sequence>
<protein>
    <submittedName>
        <fullName evidence="1">9280_t:CDS:1</fullName>
    </submittedName>
</protein>
<proteinExistence type="predicted"/>
<evidence type="ECO:0000313" key="1">
    <source>
        <dbReference type="EMBL" id="CAG8747451.1"/>
    </source>
</evidence>
<evidence type="ECO:0000313" key="2">
    <source>
        <dbReference type="Proteomes" id="UP000789525"/>
    </source>
</evidence>
<dbReference type="Proteomes" id="UP000789525">
    <property type="component" value="Unassembled WGS sequence"/>
</dbReference>
<name>A0ACA9QED0_9GLOM</name>
<organism evidence="1 2">
    <name type="scientific">Acaulospora colombiana</name>
    <dbReference type="NCBI Taxonomy" id="27376"/>
    <lineage>
        <taxon>Eukaryota</taxon>
        <taxon>Fungi</taxon>
        <taxon>Fungi incertae sedis</taxon>
        <taxon>Mucoromycota</taxon>
        <taxon>Glomeromycotina</taxon>
        <taxon>Glomeromycetes</taxon>
        <taxon>Diversisporales</taxon>
        <taxon>Acaulosporaceae</taxon>
        <taxon>Acaulospora</taxon>
    </lineage>
</organism>
<reference evidence="1" key="1">
    <citation type="submission" date="2021-06" db="EMBL/GenBank/DDBJ databases">
        <authorList>
            <person name="Kallberg Y."/>
            <person name="Tangrot J."/>
            <person name="Rosling A."/>
        </authorList>
    </citation>
    <scope>NUCLEOTIDE SEQUENCE</scope>
    <source>
        <strain evidence="1">CL356</strain>
    </source>
</reference>
<comment type="caution">
    <text evidence="1">The sequence shown here is derived from an EMBL/GenBank/DDBJ whole genome shotgun (WGS) entry which is preliminary data.</text>
</comment>